<accession>X6M0J7</accession>
<evidence type="ECO:0000313" key="2">
    <source>
        <dbReference type="Proteomes" id="UP000023152"/>
    </source>
</evidence>
<evidence type="ECO:0000313" key="1">
    <source>
        <dbReference type="EMBL" id="ETO07369.1"/>
    </source>
</evidence>
<sequence length="183" mass="21437">MYNVDWKNKRRCIGCCNHLHHKNCFDTLNCTNLGKFYYDLCMDNLLTSFSLQMNPLLYFFKFYFFRSNFFKKHKTTIIMLVIIKVVNNINKLKQQAFDLRWCLANNASTDTNQFKLGDNLAISCLIKNFQMKLDLLFSMKKEIVTLVLNILLIGQEKIVQIISPVPNLGHLCFSIGLKNKNFS</sequence>
<name>X6M0J7_RETFI</name>
<dbReference type="EMBL" id="ASPP01026216">
    <property type="protein sequence ID" value="ETO07369.1"/>
    <property type="molecule type" value="Genomic_DNA"/>
</dbReference>
<keyword evidence="2" id="KW-1185">Reference proteome</keyword>
<protein>
    <submittedName>
        <fullName evidence="1">Uncharacterized protein</fullName>
    </submittedName>
</protein>
<dbReference type="AlphaFoldDB" id="X6M0J7"/>
<organism evidence="1 2">
    <name type="scientific">Reticulomyxa filosa</name>
    <dbReference type="NCBI Taxonomy" id="46433"/>
    <lineage>
        <taxon>Eukaryota</taxon>
        <taxon>Sar</taxon>
        <taxon>Rhizaria</taxon>
        <taxon>Retaria</taxon>
        <taxon>Foraminifera</taxon>
        <taxon>Monothalamids</taxon>
        <taxon>Reticulomyxidae</taxon>
        <taxon>Reticulomyxa</taxon>
    </lineage>
</organism>
<gene>
    <name evidence="1" type="ORF">RFI_30023</name>
</gene>
<comment type="caution">
    <text evidence="1">The sequence shown here is derived from an EMBL/GenBank/DDBJ whole genome shotgun (WGS) entry which is preliminary data.</text>
</comment>
<dbReference type="Proteomes" id="UP000023152">
    <property type="component" value="Unassembled WGS sequence"/>
</dbReference>
<proteinExistence type="predicted"/>
<reference evidence="1 2" key="1">
    <citation type="journal article" date="2013" name="Curr. Biol.">
        <title>The Genome of the Foraminiferan Reticulomyxa filosa.</title>
        <authorList>
            <person name="Glockner G."/>
            <person name="Hulsmann N."/>
            <person name="Schleicher M."/>
            <person name="Noegel A.A."/>
            <person name="Eichinger L."/>
            <person name="Gallinger C."/>
            <person name="Pawlowski J."/>
            <person name="Sierra R."/>
            <person name="Euteneuer U."/>
            <person name="Pillet L."/>
            <person name="Moustafa A."/>
            <person name="Platzer M."/>
            <person name="Groth M."/>
            <person name="Szafranski K."/>
            <person name="Schliwa M."/>
        </authorList>
    </citation>
    <scope>NUCLEOTIDE SEQUENCE [LARGE SCALE GENOMIC DNA]</scope>
</reference>